<evidence type="ECO:0000256" key="2">
    <source>
        <dbReference type="ARBA" id="ARBA00022553"/>
    </source>
</evidence>
<evidence type="ECO:0000313" key="10">
    <source>
        <dbReference type="Proteomes" id="UP001195483"/>
    </source>
</evidence>
<feature type="region of interest" description="Disordered" evidence="6">
    <location>
        <begin position="205"/>
        <end position="586"/>
    </location>
</feature>
<feature type="compositionally biased region" description="Basic and acidic residues" evidence="6">
    <location>
        <begin position="921"/>
        <end position="935"/>
    </location>
</feature>
<dbReference type="SUPFAM" id="SSF57716">
    <property type="entry name" value="Glucocorticoid receptor-like (DNA-binding domain)"/>
    <property type="match status" value="1"/>
</dbReference>
<feature type="compositionally biased region" description="Basic and acidic residues" evidence="6">
    <location>
        <begin position="797"/>
        <end position="814"/>
    </location>
</feature>
<evidence type="ECO:0000313" key="9">
    <source>
        <dbReference type="EMBL" id="KAK3586064.1"/>
    </source>
</evidence>
<dbReference type="FunFam" id="1.10.418.10:FF:000023">
    <property type="entry name" value="EH domain-binding protein 1 isoform X1"/>
    <property type="match status" value="1"/>
</dbReference>
<proteinExistence type="predicted"/>
<dbReference type="SMART" id="SM01203">
    <property type="entry name" value="DUF3585"/>
    <property type="match status" value="1"/>
</dbReference>
<evidence type="ECO:0000256" key="1">
    <source>
        <dbReference type="ARBA" id="ARBA00004177"/>
    </source>
</evidence>
<keyword evidence="2" id="KW-0597">Phosphoprotein</keyword>
<feature type="compositionally biased region" description="Basic and acidic residues" evidence="6">
    <location>
        <begin position="559"/>
        <end position="570"/>
    </location>
</feature>
<organism evidence="9 10">
    <name type="scientific">Potamilus streckersoni</name>
    <dbReference type="NCBI Taxonomy" id="2493646"/>
    <lineage>
        <taxon>Eukaryota</taxon>
        <taxon>Metazoa</taxon>
        <taxon>Spiralia</taxon>
        <taxon>Lophotrochozoa</taxon>
        <taxon>Mollusca</taxon>
        <taxon>Bivalvia</taxon>
        <taxon>Autobranchia</taxon>
        <taxon>Heteroconchia</taxon>
        <taxon>Palaeoheterodonta</taxon>
        <taxon>Unionida</taxon>
        <taxon>Unionoidea</taxon>
        <taxon>Unionidae</taxon>
        <taxon>Ambleminae</taxon>
        <taxon>Lampsilini</taxon>
        <taxon>Potamilus</taxon>
    </lineage>
</organism>
<dbReference type="Pfam" id="PF00307">
    <property type="entry name" value="CH"/>
    <property type="match status" value="1"/>
</dbReference>
<dbReference type="SUPFAM" id="SSF47576">
    <property type="entry name" value="Calponin-homology domain, CH-domain"/>
    <property type="match status" value="1"/>
</dbReference>
<dbReference type="Gene3D" id="1.10.418.10">
    <property type="entry name" value="Calponin-like domain"/>
    <property type="match status" value="1"/>
</dbReference>
<dbReference type="InterPro" id="IPR036872">
    <property type="entry name" value="CH_dom_sf"/>
</dbReference>
<feature type="compositionally biased region" description="Basic and acidic residues" evidence="6">
    <location>
        <begin position="412"/>
        <end position="427"/>
    </location>
</feature>
<feature type="compositionally biased region" description="Basic and acidic residues" evidence="6">
    <location>
        <begin position="838"/>
        <end position="850"/>
    </location>
</feature>
<evidence type="ECO:0000256" key="4">
    <source>
        <dbReference type="ARBA" id="ARBA00023054"/>
    </source>
</evidence>
<evidence type="ECO:0000256" key="6">
    <source>
        <dbReference type="SAM" id="MobiDB-lite"/>
    </source>
</evidence>
<feature type="compositionally biased region" description="Polar residues" evidence="6">
    <location>
        <begin position="819"/>
        <end position="830"/>
    </location>
</feature>
<feature type="compositionally biased region" description="Basic and acidic residues" evidence="6">
    <location>
        <begin position="943"/>
        <end position="957"/>
    </location>
</feature>
<dbReference type="CDD" id="cd21253">
    <property type="entry name" value="CH_MICALL2"/>
    <property type="match status" value="1"/>
</dbReference>
<dbReference type="Proteomes" id="UP001195483">
    <property type="component" value="Unassembled WGS sequence"/>
</dbReference>
<dbReference type="PANTHER" id="PTHR23167:SF46">
    <property type="entry name" value="EPS15 HOMOLOGY DOMAIN CONTAINING PROTEIN-BINDING PROTEIN 1, ISOFORM F"/>
    <property type="match status" value="1"/>
</dbReference>
<reference evidence="9" key="1">
    <citation type="journal article" date="2021" name="Genome Biol. Evol.">
        <title>A High-Quality Reference Genome for a Parasitic Bivalve with Doubly Uniparental Inheritance (Bivalvia: Unionida).</title>
        <authorList>
            <person name="Smith C.H."/>
        </authorList>
    </citation>
    <scope>NUCLEOTIDE SEQUENCE</scope>
    <source>
        <strain evidence="9">CHS0354</strain>
    </source>
</reference>
<protein>
    <recommendedName>
        <fullName evidence="11">MICAL-like protein 2</fullName>
    </recommendedName>
</protein>
<dbReference type="EMBL" id="JAEAOA010001951">
    <property type="protein sequence ID" value="KAK3586064.1"/>
    <property type="molecule type" value="Genomic_DNA"/>
</dbReference>
<dbReference type="SMART" id="SM00033">
    <property type="entry name" value="CH"/>
    <property type="match status" value="1"/>
</dbReference>
<keyword evidence="10" id="KW-1185">Reference proteome</keyword>
<evidence type="ECO:0000259" key="8">
    <source>
        <dbReference type="PROSITE" id="PS51848"/>
    </source>
</evidence>
<feature type="region of interest" description="Disordered" evidence="6">
    <location>
        <begin position="640"/>
        <end position="669"/>
    </location>
</feature>
<dbReference type="InterPro" id="IPR001715">
    <property type="entry name" value="CH_dom"/>
</dbReference>
<comment type="caution">
    <text evidence="9">The sequence shown here is derived from an EMBL/GenBank/DDBJ whole genome shotgun (WGS) entry which is preliminary data.</text>
</comment>
<feature type="compositionally biased region" description="Pro residues" evidence="6">
    <location>
        <begin position="520"/>
        <end position="532"/>
    </location>
</feature>
<dbReference type="Pfam" id="PF12130">
    <property type="entry name" value="bMERB_dom"/>
    <property type="match status" value="1"/>
</dbReference>
<feature type="compositionally biased region" description="Polar residues" evidence="6">
    <location>
        <begin position="508"/>
        <end position="519"/>
    </location>
</feature>
<feature type="compositionally biased region" description="Basic and acidic residues" evidence="6">
    <location>
        <begin position="640"/>
        <end position="667"/>
    </location>
</feature>
<dbReference type="PANTHER" id="PTHR23167">
    <property type="entry name" value="CALPONIN HOMOLOGY DOMAIN-CONTAINING PROTEIN DDB_G0272472-RELATED"/>
    <property type="match status" value="1"/>
</dbReference>
<keyword evidence="4 5" id="KW-0175">Coiled coil</keyword>
<dbReference type="PROSITE" id="PS50021">
    <property type="entry name" value="CH"/>
    <property type="match status" value="1"/>
</dbReference>
<reference evidence="9" key="3">
    <citation type="submission" date="2023-05" db="EMBL/GenBank/DDBJ databases">
        <authorList>
            <person name="Smith C.H."/>
        </authorList>
    </citation>
    <scope>NUCLEOTIDE SEQUENCE</scope>
    <source>
        <strain evidence="9">CHS0354</strain>
        <tissue evidence="9">Mantle</tissue>
    </source>
</reference>
<feature type="compositionally biased region" description="Polar residues" evidence="6">
    <location>
        <begin position="853"/>
        <end position="864"/>
    </location>
</feature>
<feature type="compositionally biased region" description="Basic and acidic residues" evidence="6">
    <location>
        <begin position="278"/>
        <end position="303"/>
    </location>
</feature>
<feature type="compositionally biased region" description="Low complexity" evidence="6">
    <location>
        <begin position="889"/>
        <end position="901"/>
    </location>
</feature>
<dbReference type="InterPro" id="IPR050540">
    <property type="entry name" value="F-actin_Monoox_Mical"/>
</dbReference>
<feature type="region of interest" description="Disordered" evidence="6">
    <location>
        <begin position="682"/>
        <end position="1088"/>
    </location>
</feature>
<dbReference type="PROSITE" id="PS51848">
    <property type="entry name" value="BMERB"/>
    <property type="match status" value="1"/>
</dbReference>
<reference evidence="9" key="2">
    <citation type="journal article" date="2021" name="Genome Biol. Evol.">
        <title>Developing a high-quality reference genome for a parasitic bivalve with doubly uniparental inheritance (Bivalvia: Unionida).</title>
        <authorList>
            <person name="Smith C.H."/>
        </authorList>
    </citation>
    <scope>NUCLEOTIDE SEQUENCE</scope>
    <source>
        <strain evidence="9">CHS0354</strain>
        <tissue evidence="9">Mantle</tissue>
    </source>
</reference>
<dbReference type="InterPro" id="IPR022735">
    <property type="entry name" value="bMERB_dom"/>
</dbReference>
<sequence length="1246" mass="139719">MAMTKVKNLQLWCKKMVEGYRDVNIVDMTTSWKDGLAFCALIHKFRPDLIDYDSLSKENVHGNNQLAFEVAERELNIPAFLEADDMVAIRVPDRLSIITYVSQYYNTLHDKPQLGGPGVRKAITSGSGTIRKPGEVSSPLVISKTVTPSTPVQIERKETLGDKCVICKEKVYLLERHIENGKLYHRTCFRNSELSPTNKVFKRLSSEDKYDVQSKSRKIDDNQRKEENGTSDRKKEPELSYWERRALAKSKEHLSDSKKSDPVLEGKVNITPAGKSNHPIDLKIKDQQIQRSKDHVTDSERSDPVQGGKVVDLTSTGKFNHLNDQKSDSSTKAQSSLPTTPASNANVLSKTDEVSLKTENAKGGKKSESLADKFNELSKRNLKSLQDSGNMGLKTGKDKEQRKNTPPAIILEDGKSKGTNHAKEEQKFQPVPKPRKNLNKDNQNLIDLEKMDTSEPLVMGKSKSRPAELSGLKQDKDNVSAVTAKKGFHDRPKTAPDHKVGLQLKKLSPSQISMDSSLESPPPLPSTAPPPLLTTAASDTSPMSPVMSPLHSPQGGKVLDLHSKKDEKKLSPISSNRTIQFCKERTPSPMEIDINITTPEGSDSVAMLVIPNRPMQDSEKDKSVFGGLLKSLADVRKNHEVEKVKDNSSKPELDILKKNAEKPDALKSNHISVYQSNVAGQDLKGKFPIKNKEHSKSSDQLSQVSTQENQTKFEKGKGEGLKDTEKEKTKSKLPGVKLEFAPSKTALSSDQNKFIGAKSSDSKADDKKTGKLHMENKDAVKHGDLKSKETASNVGKTSKEPLRTKETNDLDRHKGAIKPNQTEQVTSQEASDIPSWKVDLEKRKAERPKSADLLSQTNMTQKTEWQIEAEKRISARIGGFIDPEKVGIENKSNSNEKNPSNNKDKVTKKDHVAPLSPRRKGGYEESEKAALDKSKSNNSNKNALDDNVKVNKIEHVPPLRPSSPPKVGNRGLPGLPKANDQNKNAVTNAKVKTGDKSDSDRPQPEIKKRILPQPPQQPQEGKSPPRLKKITVNSKFFFDESDEITSAVPPVKPPRSQAVSDEKKKTLPSRPSPPKKEPTKKRMTPDEIQRQLEVIDRKLTGLELRGRKLEDAIRNAKEEEEDRLMINWFEMVSEKNDLVRTEADLVYESRELELEDEQQDIENRLRVLLAKPDVQKTEEEKKEEEHLIEKKLDIINQRSNIVDSIDEDRIRYEEEDKDIAELLKQKGFSRNNWNKKQANKLPLKNR</sequence>
<feature type="compositionally biased region" description="Polar residues" evidence="6">
    <location>
        <begin position="330"/>
        <end position="349"/>
    </location>
</feature>
<feature type="compositionally biased region" description="Basic and acidic residues" evidence="6">
    <location>
        <begin position="902"/>
        <end position="912"/>
    </location>
</feature>
<evidence type="ECO:0000259" key="7">
    <source>
        <dbReference type="PROSITE" id="PS50021"/>
    </source>
</evidence>
<feature type="compositionally biased region" description="Basic and acidic residues" evidence="6">
    <location>
        <begin position="487"/>
        <end position="500"/>
    </location>
</feature>
<feature type="compositionally biased region" description="Basic and acidic residues" evidence="6">
    <location>
        <begin position="205"/>
        <end position="264"/>
    </location>
</feature>
<gene>
    <name evidence="9" type="ORF">CHS0354_033186</name>
</gene>
<feature type="domain" description="BMERB" evidence="8">
    <location>
        <begin position="1074"/>
        <end position="1221"/>
    </location>
</feature>
<feature type="compositionally biased region" description="Basic and acidic residues" evidence="6">
    <location>
        <begin position="350"/>
        <end position="379"/>
    </location>
</feature>
<evidence type="ECO:0000256" key="3">
    <source>
        <dbReference type="ARBA" id="ARBA00022753"/>
    </source>
</evidence>
<accession>A0AAE0VQ36</accession>
<feature type="compositionally biased region" description="Basic and acidic residues" evidence="6">
    <location>
        <begin position="711"/>
        <end position="730"/>
    </location>
</feature>
<evidence type="ECO:0008006" key="11">
    <source>
        <dbReference type="Google" id="ProtNLM"/>
    </source>
</evidence>
<keyword evidence="3" id="KW-0967">Endosome</keyword>
<feature type="compositionally biased region" description="Basic and acidic residues" evidence="6">
    <location>
        <begin position="992"/>
        <end position="1008"/>
    </location>
</feature>
<dbReference type="AlphaFoldDB" id="A0AAE0VQ36"/>
<feature type="coiled-coil region" evidence="5">
    <location>
        <begin position="1151"/>
        <end position="1225"/>
    </location>
</feature>
<feature type="compositionally biased region" description="Polar residues" evidence="6">
    <location>
        <begin position="698"/>
        <end position="710"/>
    </location>
</feature>
<dbReference type="GO" id="GO:0005768">
    <property type="term" value="C:endosome"/>
    <property type="evidence" value="ECO:0007669"/>
    <property type="project" value="UniProtKB-SubCell"/>
</dbReference>
<dbReference type="Gene3D" id="2.10.110.10">
    <property type="entry name" value="Cysteine Rich Protein"/>
    <property type="match status" value="1"/>
</dbReference>
<feature type="compositionally biased region" description="Basic and acidic residues" evidence="6">
    <location>
        <begin position="760"/>
        <end position="789"/>
    </location>
</feature>
<evidence type="ECO:0000256" key="5">
    <source>
        <dbReference type="SAM" id="Coils"/>
    </source>
</evidence>
<comment type="subcellular location">
    <subcellularLocation>
        <location evidence="1">Endosome</location>
    </subcellularLocation>
</comment>
<name>A0AAE0VQ36_9BIVA</name>
<feature type="domain" description="Calponin-homology (CH)" evidence="7">
    <location>
        <begin position="3"/>
        <end position="109"/>
    </location>
</feature>